<reference evidence="3" key="1">
    <citation type="journal article" date="2023" name="Mol. Phylogenet. Evol.">
        <title>Genome-scale phylogeny and comparative genomics of the fungal order Sordariales.</title>
        <authorList>
            <person name="Hensen N."/>
            <person name="Bonometti L."/>
            <person name="Westerberg I."/>
            <person name="Brannstrom I.O."/>
            <person name="Guillou S."/>
            <person name="Cros-Aarteil S."/>
            <person name="Calhoun S."/>
            <person name="Haridas S."/>
            <person name="Kuo A."/>
            <person name="Mondo S."/>
            <person name="Pangilinan J."/>
            <person name="Riley R."/>
            <person name="LaButti K."/>
            <person name="Andreopoulos B."/>
            <person name="Lipzen A."/>
            <person name="Chen C."/>
            <person name="Yan M."/>
            <person name="Daum C."/>
            <person name="Ng V."/>
            <person name="Clum A."/>
            <person name="Steindorff A."/>
            <person name="Ohm R.A."/>
            <person name="Martin F."/>
            <person name="Silar P."/>
            <person name="Natvig D.O."/>
            <person name="Lalanne C."/>
            <person name="Gautier V."/>
            <person name="Ament-Velasquez S.L."/>
            <person name="Kruys A."/>
            <person name="Hutchinson M.I."/>
            <person name="Powell A.J."/>
            <person name="Barry K."/>
            <person name="Miller A.N."/>
            <person name="Grigoriev I.V."/>
            <person name="Debuchy R."/>
            <person name="Gladieux P."/>
            <person name="Hiltunen Thoren M."/>
            <person name="Johannesson H."/>
        </authorList>
    </citation>
    <scope>NUCLEOTIDE SEQUENCE</scope>
    <source>
        <strain evidence="3">PSN293</strain>
    </source>
</reference>
<accession>A0AAN6Y505</accession>
<gene>
    <name evidence="3" type="ORF">QBC37DRAFT_374701</name>
</gene>
<dbReference type="InterPro" id="IPR056884">
    <property type="entry name" value="NPHP3-like_N"/>
</dbReference>
<comment type="caution">
    <text evidence="3">The sequence shown here is derived from an EMBL/GenBank/DDBJ whole genome shotgun (WGS) entry which is preliminary data.</text>
</comment>
<proteinExistence type="predicted"/>
<feature type="domain" description="Nephrocystin 3-like N-terminal" evidence="2">
    <location>
        <begin position="223"/>
        <end position="321"/>
    </location>
</feature>
<dbReference type="PANTHER" id="PTHR10039:SF5">
    <property type="entry name" value="NACHT DOMAIN-CONTAINING PROTEIN"/>
    <property type="match status" value="1"/>
</dbReference>
<evidence type="ECO:0000313" key="3">
    <source>
        <dbReference type="EMBL" id="KAK4212764.1"/>
    </source>
</evidence>
<organism evidence="3 4">
    <name type="scientific">Rhypophila decipiens</name>
    <dbReference type="NCBI Taxonomy" id="261697"/>
    <lineage>
        <taxon>Eukaryota</taxon>
        <taxon>Fungi</taxon>
        <taxon>Dikarya</taxon>
        <taxon>Ascomycota</taxon>
        <taxon>Pezizomycotina</taxon>
        <taxon>Sordariomycetes</taxon>
        <taxon>Sordariomycetidae</taxon>
        <taxon>Sordariales</taxon>
        <taxon>Naviculisporaceae</taxon>
        <taxon>Rhypophila</taxon>
    </lineage>
</organism>
<sequence length="361" mass="40554">MANTGQSELYMLQQVKTCIFMAVPNCLPDPSELAAIATGQGLEQLLKELQAAKNVRYFDSMSGMLRGIALANGIRMCSGFETKESNLLSPKSIQEVSREFDHFPITKAHREAVALEPGNQVIDTIATYIRDSIPSRSVPDVVSNEPPIPEANIWKNTLDGILSYFGGVRAEASNTRQRPLTADIRRTIESDHDGISSLYKRFLSTFKNHGLEREEGISEAYRGTFEWIWTNEEVGFPSWINNDQPLFWIRGKPGSGKSTIMRYIWDHPNLSALTDSGTTGRPKIKAAFFFYYRGTHLQKSFEGMLHTILLRLLTLEPRLADIHPTTGLCEARPRAKAAFHVDTAKAHESIQGYYNAERVSR</sequence>
<dbReference type="EMBL" id="MU858121">
    <property type="protein sequence ID" value="KAK4212764.1"/>
    <property type="molecule type" value="Genomic_DNA"/>
</dbReference>
<reference evidence="3" key="2">
    <citation type="submission" date="2023-05" db="EMBL/GenBank/DDBJ databases">
        <authorList>
            <consortium name="Lawrence Berkeley National Laboratory"/>
            <person name="Steindorff A."/>
            <person name="Hensen N."/>
            <person name="Bonometti L."/>
            <person name="Westerberg I."/>
            <person name="Brannstrom I.O."/>
            <person name="Guillou S."/>
            <person name="Cros-Aarteil S."/>
            <person name="Calhoun S."/>
            <person name="Haridas S."/>
            <person name="Kuo A."/>
            <person name="Mondo S."/>
            <person name="Pangilinan J."/>
            <person name="Riley R."/>
            <person name="Labutti K."/>
            <person name="Andreopoulos B."/>
            <person name="Lipzen A."/>
            <person name="Chen C."/>
            <person name="Yanf M."/>
            <person name="Daum C."/>
            <person name="Ng V."/>
            <person name="Clum A."/>
            <person name="Ohm R."/>
            <person name="Martin F."/>
            <person name="Silar P."/>
            <person name="Natvig D."/>
            <person name="Lalanne C."/>
            <person name="Gautier V."/>
            <person name="Ament-Velasquez S.L."/>
            <person name="Kruys A."/>
            <person name="Hutchinson M.I."/>
            <person name="Powell A.J."/>
            <person name="Barry K."/>
            <person name="Miller A.N."/>
            <person name="Grigoriev I.V."/>
            <person name="Debuchy R."/>
            <person name="Gladieux P."/>
            <person name="Thoren M.H."/>
            <person name="Johannesson H."/>
        </authorList>
    </citation>
    <scope>NUCLEOTIDE SEQUENCE</scope>
    <source>
        <strain evidence="3">PSN293</strain>
    </source>
</reference>
<keyword evidence="4" id="KW-1185">Reference proteome</keyword>
<keyword evidence="1" id="KW-0677">Repeat</keyword>
<dbReference type="Proteomes" id="UP001301769">
    <property type="component" value="Unassembled WGS sequence"/>
</dbReference>
<evidence type="ECO:0000256" key="1">
    <source>
        <dbReference type="ARBA" id="ARBA00022737"/>
    </source>
</evidence>
<evidence type="ECO:0000259" key="2">
    <source>
        <dbReference type="Pfam" id="PF24883"/>
    </source>
</evidence>
<dbReference type="AlphaFoldDB" id="A0AAN6Y505"/>
<dbReference type="PANTHER" id="PTHR10039">
    <property type="entry name" value="AMELOGENIN"/>
    <property type="match status" value="1"/>
</dbReference>
<dbReference type="Pfam" id="PF24883">
    <property type="entry name" value="NPHP3_N"/>
    <property type="match status" value="1"/>
</dbReference>
<name>A0AAN6Y505_9PEZI</name>
<evidence type="ECO:0000313" key="4">
    <source>
        <dbReference type="Proteomes" id="UP001301769"/>
    </source>
</evidence>
<protein>
    <recommendedName>
        <fullName evidence="2">Nephrocystin 3-like N-terminal domain-containing protein</fullName>
    </recommendedName>
</protein>